<protein>
    <submittedName>
        <fullName evidence="6">Uncharacterized protein</fullName>
    </submittedName>
</protein>
<feature type="signal peptide" evidence="3">
    <location>
        <begin position="1"/>
        <end position="21"/>
    </location>
</feature>
<evidence type="ECO:0000313" key="7">
    <source>
        <dbReference type="Proteomes" id="UP000235828"/>
    </source>
</evidence>
<dbReference type="Proteomes" id="UP000235828">
    <property type="component" value="Chromosome A"/>
</dbReference>
<dbReference type="Gene3D" id="2.40.50.100">
    <property type="match status" value="1"/>
</dbReference>
<dbReference type="SUPFAM" id="SSF111369">
    <property type="entry name" value="HlyD-like secretion proteins"/>
    <property type="match status" value="1"/>
</dbReference>
<keyword evidence="2" id="KW-0175">Coiled coil</keyword>
<feature type="domain" description="Multidrug resistance protein MdtA-like C-terminal permuted SH3" evidence="4">
    <location>
        <begin position="290"/>
        <end position="349"/>
    </location>
</feature>
<dbReference type="Pfam" id="PF25973">
    <property type="entry name" value="BSH_CzcB"/>
    <property type="match status" value="1"/>
</dbReference>
<evidence type="ECO:0000256" key="1">
    <source>
        <dbReference type="ARBA" id="ARBA00009477"/>
    </source>
</evidence>
<feature type="domain" description="CzcB-like barrel-sandwich hybrid" evidence="5">
    <location>
        <begin position="70"/>
        <end position="202"/>
    </location>
</feature>
<dbReference type="PANTHER" id="PTHR30469">
    <property type="entry name" value="MULTIDRUG RESISTANCE PROTEIN MDTA"/>
    <property type="match status" value="1"/>
</dbReference>
<dbReference type="RefSeq" id="WP_102522467.1">
    <property type="nucleotide sequence ID" value="NZ_LT960611.1"/>
</dbReference>
<dbReference type="Gene3D" id="1.10.287.470">
    <property type="entry name" value="Helix hairpin bin"/>
    <property type="match status" value="1"/>
</dbReference>
<name>A0A2N8ZDB3_9VIBR</name>
<sequence length="361" mass="39879">MRYQKLASFCFVLFATLLLSACSETEKVEEQPHTLLTVQTQPVVEHESYSVDREYVGVINSVQRANLGFELSGKVSDIRVDVGQTVTKGQELVTLDTQLLGSELKELQAQLDEVKAQQKLTQTNLKRQHALKKKGFSSDSEIDSLVSQKEAQTANLLRIQSAVEANRLKIQKSTIRAPYDGIISKRFVSLGDVVGVGTSTFSLLSTSGKEAVIGVNSQDLKDIQAQSDYVIRVRDQVYPAHLISKASNIDAKSRSISLRFSLDDNNAVLDGELAYLTFEKHYPEKGFWLPTTALIDGIRGTWNIYALNSETDENQVERRVINVLFANNESVYVKGGLTNGDQVITTGLHKVVPGQSVSIAK</sequence>
<keyword evidence="7" id="KW-1185">Reference proteome</keyword>
<accession>A0A2N8ZDB3</accession>
<reference evidence="6 7" key="1">
    <citation type="submission" date="2017-10" db="EMBL/GenBank/DDBJ databases">
        <authorList>
            <person name="Banno H."/>
            <person name="Chua N.-H."/>
        </authorList>
    </citation>
    <scope>NUCLEOTIDE SEQUENCE [LARGE SCALE GENOMIC DNA]</scope>
    <source>
        <strain evidence="6">Vibrio tapetis CECT4600</strain>
    </source>
</reference>
<dbReference type="OrthoDB" id="266524at2"/>
<dbReference type="PROSITE" id="PS51257">
    <property type="entry name" value="PROKAR_LIPOPROTEIN"/>
    <property type="match status" value="1"/>
</dbReference>
<dbReference type="GO" id="GO:1990281">
    <property type="term" value="C:efflux pump complex"/>
    <property type="evidence" value="ECO:0007669"/>
    <property type="project" value="TreeGrafter"/>
</dbReference>
<dbReference type="EMBL" id="LT960611">
    <property type="protein sequence ID" value="SON49875.1"/>
    <property type="molecule type" value="Genomic_DNA"/>
</dbReference>
<feature type="coiled-coil region" evidence="2">
    <location>
        <begin position="97"/>
        <end position="124"/>
    </location>
</feature>
<proteinExistence type="inferred from homology"/>
<dbReference type="NCBIfam" id="TIGR01730">
    <property type="entry name" value="RND_mfp"/>
    <property type="match status" value="1"/>
</dbReference>
<dbReference type="KEGG" id="vta:A1896"/>
<evidence type="ECO:0000256" key="2">
    <source>
        <dbReference type="SAM" id="Coils"/>
    </source>
</evidence>
<evidence type="ECO:0000313" key="6">
    <source>
        <dbReference type="EMBL" id="SON49875.1"/>
    </source>
</evidence>
<dbReference type="GO" id="GO:0015562">
    <property type="term" value="F:efflux transmembrane transporter activity"/>
    <property type="evidence" value="ECO:0007669"/>
    <property type="project" value="TreeGrafter"/>
</dbReference>
<dbReference type="PANTHER" id="PTHR30469:SF11">
    <property type="entry name" value="BLL4320 PROTEIN"/>
    <property type="match status" value="1"/>
</dbReference>
<keyword evidence="3" id="KW-0732">Signal</keyword>
<dbReference type="Gene3D" id="2.40.420.20">
    <property type="match status" value="1"/>
</dbReference>
<organism evidence="6 7">
    <name type="scientific">Vibrio tapetis subsp. tapetis</name>
    <dbReference type="NCBI Taxonomy" id="1671868"/>
    <lineage>
        <taxon>Bacteria</taxon>
        <taxon>Pseudomonadati</taxon>
        <taxon>Pseudomonadota</taxon>
        <taxon>Gammaproteobacteria</taxon>
        <taxon>Vibrionales</taxon>
        <taxon>Vibrionaceae</taxon>
        <taxon>Vibrio</taxon>
    </lineage>
</organism>
<dbReference type="AlphaFoldDB" id="A0A2N8ZDB3"/>
<dbReference type="Gene3D" id="2.40.30.170">
    <property type="match status" value="1"/>
</dbReference>
<evidence type="ECO:0000259" key="5">
    <source>
        <dbReference type="Pfam" id="PF25973"/>
    </source>
</evidence>
<evidence type="ECO:0000256" key="3">
    <source>
        <dbReference type="SAM" id="SignalP"/>
    </source>
</evidence>
<dbReference type="Pfam" id="PF25967">
    <property type="entry name" value="RND-MFP_C"/>
    <property type="match status" value="1"/>
</dbReference>
<dbReference type="InterPro" id="IPR006143">
    <property type="entry name" value="RND_pump_MFP"/>
</dbReference>
<comment type="similarity">
    <text evidence="1">Belongs to the membrane fusion protein (MFP) (TC 8.A.1) family.</text>
</comment>
<feature type="chain" id="PRO_5014854205" evidence="3">
    <location>
        <begin position="22"/>
        <end position="361"/>
    </location>
</feature>
<gene>
    <name evidence="6" type="ORF">VTAP4600_A1896</name>
</gene>
<dbReference type="InterPro" id="IPR058627">
    <property type="entry name" value="MdtA-like_C"/>
</dbReference>
<evidence type="ECO:0000259" key="4">
    <source>
        <dbReference type="Pfam" id="PF25967"/>
    </source>
</evidence>
<dbReference type="InterPro" id="IPR058647">
    <property type="entry name" value="BSH_CzcB-like"/>
</dbReference>